<accession>A0A6N6RQ00</accession>
<protein>
    <submittedName>
        <fullName evidence="2">Uncharacterized protein</fullName>
    </submittedName>
</protein>
<feature type="transmembrane region" description="Helical" evidence="1">
    <location>
        <begin position="30"/>
        <end position="55"/>
    </location>
</feature>
<keyword evidence="1" id="KW-0812">Transmembrane</keyword>
<organism evidence="2 3">
    <name type="scientific">Aliivibrio finisterrensis</name>
    <dbReference type="NCBI Taxonomy" id="511998"/>
    <lineage>
        <taxon>Bacteria</taxon>
        <taxon>Pseudomonadati</taxon>
        <taxon>Pseudomonadota</taxon>
        <taxon>Gammaproteobacteria</taxon>
        <taxon>Vibrionales</taxon>
        <taxon>Vibrionaceae</taxon>
        <taxon>Aliivibrio</taxon>
    </lineage>
</organism>
<sequence length="200" mass="23037">MEDLSLVEKNFWVIKKWLEALLSVVANSKLLTFITVTVITVSLAFSSQFVSLYLVNKVANSNSENYANVSEQQEKIHNQYVLDLIDACMASHELDPTNTEKYCLKAKENYFYTAQLDSNLKDSYEQVVSDELFLVMKADISYLINKQSVGDLQRRYPREDFPEISFVFSTWFSIFACVISTLIGYSLYRFIKSRSCTSVE</sequence>
<gene>
    <name evidence="2" type="ORF">F8B77_15035</name>
</gene>
<reference evidence="2 3" key="1">
    <citation type="submission" date="2019-09" db="EMBL/GenBank/DDBJ databases">
        <title>Genome of Aliivibrio finisterrensis LMG 23869 (type strain).</title>
        <authorList>
            <person name="Bowman J.P."/>
        </authorList>
    </citation>
    <scope>NUCLEOTIDE SEQUENCE [LARGE SCALE GENOMIC DNA]</scope>
    <source>
        <strain evidence="2 3">LMG 23869</strain>
    </source>
</reference>
<evidence type="ECO:0000313" key="2">
    <source>
        <dbReference type="EMBL" id="KAB2823592.1"/>
    </source>
</evidence>
<dbReference type="AlphaFoldDB" id="A0A6N6RQ00"/>
<keyword evidence="1" id="KW-0472">Membrane</keyword>
<name>A0A6N6RQ00_9GAMM</name>
<proteinExistence type="predicted"/>
<evidence type="ECO:0000256" key="1">
    <source>
        <dbReference type="SAM" id="Phobius"/>
    </source>
</evidence>
<keyword evidence="1" id="KW-1133">Transmembrane helix</keyword>
<comment type="caution">
    <text evidence="2">The sequence shown here is derived from an EMBL/GenBank/DDBJ whole genome shotgun (WGS) entry which is preliminary data.</text>
</comment>
<dbReference type="RefSeq" id="WP_151656258.1">
    <property type="nucleotide sequence ID" value="NZ_WBVP01000020.1"/>
</dbReference>
<feature type="transmembrane region" description="Helical" evidence="1">
    <location>
        <begin position="164"/>
        <end position="188"/>
    </location>
</feature>
<dbReference type="EMBL" id="WBVP01000020">
    <property type="protein sequence ID" value="KAB2823592.1"/>
    <property type="molecule type" value="Genomic_DNA"/>
</dbReference>
<evidence type="ECO:0000313" key="3">
    <source>
        <dbReference type="Proteomes" id="UP000434870"/>
    </source>
</evidence>
<dbReference type="Proteomes" id="UP000434870">
    <property type="component" value="Unassembled WGS sequence"/>
</dbReference>